<feature type="transmembrane region" description="Helical" evidence="1">
    <location>
        <begin position="42"/>
        <end position="58"/>
    </location>
</feature>
<gene>
    <name evidence="2" type="ORF">JCM19232_31</name>
</gene>
<protein>
    <submittedName>
        <fullName evidence="2">Uncharacterized protein</fullName>
    </submittedName>
</protein>
<feature type="transmembrane region" description="Helical" evidence="1">
    <location>
        <begin position="238"/>
        <end position="261"/>
    </location>
</feature>
<feature type="transmembrane region" description="Helical" evidence="1">
    <location>
        <begin position="78"/>
        <end position="97"/>
    </location>
</feature>
<name>A0A0B8PJX7_9VIBR</name>
<evidence type="ECO:0000313" key="3">
    <source>
        <dbReference type="Proteomes" id="UP000031670"/>
    </source>
</evidence>
<feature type="transmembrane region" description="Helical" evidence="1">
    <location>
        <begin position="201"/>
        <end position="226"/>
    </location>
</feature>
<dbReference type="InterPro" id="IPR051533">
    <property type="entry name" value="WaaL-like"/>
</dbReference>
<dbReference type="AlphaFoldDB" id="A0A0B8PJX7"/>
<keyword evidence="1" id="KW-0472">Membrane</keyword>
<organism evidence="2 3">
    <name type="scientific">Vibrio ishigakensis</name>
    <dbReference type="NCBI Taxonomy" id="1481914"/>
    <lineage>
        <taxon>Bacteria</taxon>
        <taxon>Pseudomonadati</taxon>
        <taxon>Pseudomonadota</taxon>
        <taxon>Gammaproteobacteria</taxon>
        <taxon>Vibrionales</taxon>
        <taxon>Vibrionaceae</taxon>
        <taxon>Vibrio</taxon>
    </lineage>
</organism>
<feature type="transmembrane region" description="Helical" evidence="1">
    <location>
        <begin position="173"/>
        <end position="189"/>
    </location>
</feature>
<feature type="transmembrane region" description="Helical" evidence="1">
    <location>
        <begin position="313"/>
        <end position="338"/>
    </location>
</feature>
<feature type="transmembrane region" description="Helical" evidence="1">
    <location>
        <begin position="12"/>
        <end position="30"/>
    </location>
</feature>
<feature type="transmembrane region" description="Helical" evidence="1">
    <location>
        <begin position="126"/>
        <end position="153"/>
    </location>
</feature>
<feature type="transmembrane region" description="Helical" evidence="1">
    <location>
        <begin position="350"/>
        <end position="368"/>
    </location>
</feature>
<reference evidence="2 3" key="2">
    <citation type="submission" date="2015-01" db="EMBL/GenBank/DDBJ databases">
        <authorList>
            <consortium name="NBRP consortium"/>
            <person name="Sawabe T."/>
            <person name="Meirelles P."/>
            <person name="Feng G."/>
            <person name="Sayaka M."/>
            <person name="Hattori M."/>
            <person name="Ohkuma M."/>
        </authorList>
    </citation>
    <scope>NUCLEOTIDE SEQUENCE [LARGE SCALE GENOMIC DNA]</scope>
    <source>
        <strain evidence="2 3">JCM19232</strain>
    </source>
</reference>
<feature type="transmembrane region" description="Helical" evidence="1">
    <location>
        <begin position="400"/>
        <end position="419"/>
    </location>
</feature>
<keyword evidence="1" id="KW-1133">Transmembrane helix</keyword>
<evidence type="ECO:0000313" key="2">
    <source>
        <dbReference type="EMBL" id="GAM64987.1"/>
    </source>
</evidence>
<comment type="caution">
    <text evidence="2">The sequence shown here is derived from an EMBL/GenBank/DDBJ whole genome shotgun (WGS) entry which is preliminary data.</text>
</comment>
<dbReference type="PANTHER" id="PTHR37422">
    <property type="entry name" value="TEICHURONIC ACID BIOSYNTHESIS PROTEIN TUAE"/>
    <property type="match status" value="1"/>
</dbReference>
<reference evidence="2 3" key="1">
    <citation type="submission" date="2015-01" db="EMBL/GenBank/DDBJ databases">
        <title>Vibrio sp. C5 JCM 19232 whole genome shotgun sequence.</title>
        <authorList>
            <person name="Sawabe T."/>
            <person name="Meirelles P."/>
            <person name="Feng G."/>
            <person name="Sayaka M."/>
            <person name="Hattori M."/>
            <person name="Ohkuma M."/>
        </authorList>
    </citation>
    <scope>NUCLEOTIDE SEQUENCE [LARGE SCALE GENOMIC DNA]</scope>
    <source>
        <strain evidence="2 3">JCM19232</strain>
    </source>
</reference>
<dbReference type="Proteomes" id="UP000031670">
    <property type="component" value="Unassembled WGS sequence"/>
</dbReference>
<proteinExistence type="predicted"/>
<dbReference type="PANTHER" id="PTHR37422:SF13">
    <property type="entry name" value="LIPOPOLYSACCHARIDE BIOSYNTHESIS PROTEIN PA4999-RELATED"/>
    <property type="match status" value="1"/>
</dbReference>
<feature type="transmembrane region" description="Helical" evidence="1">
    <location>
        <begin position="103"/>
        <end position="119"/>
    </location>
</feature>
<keyword evidence="1" id="KW-0812">Transmembrane</keyword>
<evidence type="ECO:0000256" key="1">
    <source>
        <dbReference type="SAM" id="Phobius"/>
    </source>
</evidence>
<accession>A0A0B8PJX7</accession>
<sequence length="455" mass="51347">MDRYAVWISKNLLVISLIGIAAFSFNLFIFRDENVLIYDYKRLFISALVVLNSILIASSKSLKEQAINKSKNIGPKVALLLSTLILFAFISNIFGFYTVRGMAELLYFVGLFLLLLSFLDNKHNKLVFELVVLVSFLCYLSVAVGFLVSVIYGDGSSVWTILSYANPRMMNQVQIWLIIPCLYIAVISKSRKSLIPLALHFSLFFALTARGLTIAALSGIALWAIIDKKHRPKILKITLAMLVAGYAIKWFTLAPFPKFLITGELGGWTPQLNTSDSGRLEMWLYALQHISIIGHGGDAFVCNSPYNSRPHNSVLLVAFNWGVIASICYVLLIAILFFKVIFEKRTKTKMWGATLLSGIAYSFISGVLDSPLSQLLFISTLALYWQASSPLDKIEKRKPYIFLVLLCLCVTFSVSTRVFERVTNNFYLAEEHIPETYKPQFWYGNNCVDVKQHIK</sequence>
<dbReference type="EMBL" id="BBSA01000016">
    <property type="protein sequence ID" value="GAM64987.1"/>
    <property type="molecule type" value="Genomic_DNA"/>
</dbReference>